<dbReference type="Gene3D" id="3.30.70.330">
    <property type="match status" value="2"/>
</dbReference>
<dbReference type="GO" id="GO:0006397">
    <property type="term" value="P:mRNA processing"/>
    <property type="evidence" value="ECO:0007669"/>
    <property type="project" value="UniProtKB-KW"/>
</dbReference>
<protein>
    <recommendedName>
        <fullName evidence="9">Splicing factor 3B subunit 4</fullName>
    </recommendedName>
</protein>
<keyword evidence="14" id="KW-1185">Reference proteome</keyword>
<dbReference type="InterPro" id="IPR052084">
    <property type="entry name" value="SF3B4_spliceosome_assoc"/>
</dbReference>
<dbReference type="EMBL" id="UYRS01018479">
    <property type="protein sequence ID" value="VDK36283.1"/>
    <property type="molecule type" value="Genomic_DNA"/>
</dbReference>
<evidence type="ECO:0000256" key="6">
    <source>
        <dbReference type="ARBA" id="ARBA00022884"/>
    </source>
</evidence>
<feature type="compositionally biased region" description="Pro residues" evidence="11">
    <location>
        <begin position="333"/>
        <end position="344"/>
    </location>
</feature>
<dbReference type="GO" id="GO:0071011">
    <property type="term" value="C:precatalytic spliceosome"/>
    <property type="evidence" value="ECO:0007669"/>
    <property type="project" value="TreeGrafter"/>
</dbReference>
<dbReference type="InterPro" id="IPR034159">
    <property type="entry name" value="SF3B4_RRM2"/>
</dbReference>
<feature type="domain" description="RRM" evidence="12">
    <location>
        <begin position="100"/>
        <end position="179"/>
    </location>
</feature>
<dbReference type="FunFam" id="3.30.70.330:FF:000059">
    <property type="entry name" value="splicing factor 3B subunit 4"/>
    <property type="match status" value="1"/>
</dbReference>
<dbReference type="CDD" id="cd12334">
    <property type="entry name" value="RRM1_SF3B4"/>
    <property type="match status" value="1"/>
</dbReference>
<dbReference type="GO" id="GO:0005730">
    <property type="term" value="C:nucleolus"/>
    <property type="evidence" value="ECO:0007669"/>
    <property type="project" value="TreeGrafter"/>
</dbReference>
<dbReference type="CDD" id="cd12335">
    <property type="entry name" value="RRM2_SF3B4"/>
    <property type="match status" value="1"/>
</dbReference>
<comment type="similarity">
    <text evidence="2">Belongs to the SF3B4 family.</text>
</comment>
<comment type="subcellular location">
    <subcellularLocation>
        <location evidence="1">Nucleus</location>
    </subcellularLocation>
</comment>
<evidence type="ECO:0000256" key="8">
    <source>
        <dbReference type="ARBA" id="ARBA00023242"/>
    </source>
</evidence>
<proteinExistence type="inferred from homology"/>
<dbReference type="GO" id="GO:0008380">
    <property type="term" value="P:RNA splicing"/>
    <property type="evidence" value="ECO:0007669"/>
    <property type="project" value="UniProtKB-KW"/>
</dbReference>
<dbReference type="InterPro" id="IPR034158">
    <property type="entry name" value="SF3B4_RRM1"/>
</dbReference>
<evidence type="ECO:0000256" key="5">
    <source>
        <dbReference type="ARBA" id="ARBA00022737"/>
    </source>
</evidence>
<evidence type="ECO:0000313" key="14">
    <source>
        <dbReference type="Proteomes" id="UP000282613"/>
    </source>
</evidence>
<accession>A0A0R3W7E7</accession>
<evidence type="ECO:0000313" key="15">
    <source>
        <dbReference type="WBParaSite" id="TASK_0000619701-mRNA-1"/>
    </source>
</evidence>
<feature type="compositionally biased region" description="Pro residues" evidence="11">
    <location>
        <begin position="256"/>
        <end position="278"/>
    </location>
</feature>
<evidence type="ECO:0000256" key="3">
    <source>
        <dbReference type="ARBA" id="ARBA00022664"/>
    </source>
</evidence>
<dbReference type="SUPFAM" id="SSF54928">
    <property type="entry name" value="RNA-binding domain, RBD"/>
    <property type="match status" value="1"/>
</dbReference>
<evidence type="ECO:0000256" key="2">
    <source>
        <dbReference type="ARBA" id="ARBA00008363"/>
    </source>
</evidence>
<name>A0A0R3W7E7_TAEAS</name>
<feature type="region of interest" description="Disordered" evidence="11">
    <location>
        <begin position="200"/>
        <end position="228"/>
    </location>
</feature>
<keyword evidence="3" id="KW-0507">mRNA processing</keyword>
<dbReference type="STRING" id="60517.A0A0R3W7E7"/>
<dbReference type="AlphaFoldDB" id="A0A0R3W7E7"/>
<sequence>MATGPVEERNQDATIYVGGLDEKTKEAILWELFLQAGPVVNVHMPKDRITGQHQGYGFVEFLSEEDADYAMRIMNMIKLYNKPIRVNKASAHQKNLDIGANIFIGNLDPEVDEKLLYDTFSAFGVILQTPKIMRDPETGNSKGYAFINYASFEASDAAIEAMNGQYLCNRAITISYAFKKDSKGERHGSAAERLLAAQSPLSQADRPHQHFADAPIPPPPPPPTLLAAATAGIPGAVQHPAAFSTLTAAGAASMLMPPPPPPPPTISLAPPPPPPPPMLGAAGAGLMPPPPPPPPPTLFATTDAAFHPPPPPPPPPPQLAGGVQPWGLAGAGIPPPPPPPPPIM</sequence>
<dbReference type="FunFam" id="3.30.70.330:FF:000141">
    <property type="entry name" value="Splicing factor 3b subunit 4"/>
    <property type="match status" value="1"/>
</dbReference>
<dbReference type="Proteomes" id="UP000282613">
    <property type="component" value="Unassembled WGS sequence"/>
</dbReference>
<feature type="compositionally biased region" description="Pro residues" evidence="11">
    <location>
        <begin position="215"/>
        <end position="224"/>
    </location>
</feature>
<dbReference type="InterPro" id="IPR035979">
    <property type="entry name" value="RBD_domain_sf"/>
</dbReference>
<dbReference type="PANTHER" id="PTHR48030:SF3">
    <property type="entry name" value="SPLICING FACTOR 3B SUBUNIT 4"/>
    <property type="match status" value="1"/>
</dbReference>
<dbReference type="PROSITE" id="PS50102">
    <property type="entry name" value="RRM"/>
    <property type="match status" value="2"/>
</dbReference>
<evidence type="ECO:0000256" key="10">
    <source>
        <dbReference type="PROSITE-ProRule" id="PRU00176"/>
    </source>
</evidence>
<evidence type="ECO:0000256" key="9">
    <source>
        <dbReference type="ARBA" id="ARBA00070533"/>
    </source>
</evidence>
<keyword evidence="7" id="KW-0508">mRNA splicing</keyword>
<feature type="compositionally biased region" description="Pro residues" evidence="11">
    <location>
        <begin position="287"/>
        <end position="297"/>
    </location>
</feature>
<feature type="domain" description="RRM" evidence="12">
    <location>
        <begin position="13"/>
        <end position="91"/>
    </location>
</feature>
<feature type="compositionally biased region" description="Pro residues" evidence="11">
    <location>
        <begin position="307"/>
        <end position="318"/>
    </location>
</feature>
<evidence type="ECO:0000256" key="1">
    <source>
        <dbReference type="ARBA" id="ARBA00004123"/>
    </source>
</evidence>
<gene>
    <name evidence="13" type="ORF">TASK_LOCUS6198</name>
</gene>
<evidence type="ECO:0000256" key="11">
    <source>
        <dbReference type="SAM" id="MobiDB-lite"/>
    </source>
</evidence>
<dbReference type="GO" id="GO:0005686">
    <property type="term" value="C:U2 snRNP"/>
    <property type="evidence" value="ECO:0007669"/>
    <property type="project" value="TreeGrafter"/>
</dbReference>
<evidence type="ECO:0000256" key="4">
    <source>
        <dbReference type="ARBA" id="ARBA00022728"/>
    </source>
</evidence>
<dbReference type="OrthoDB" id="10259687at2759"/>
<keyword evidence="5" id="KW-0677">Repeat</keyword>
<dbReference type="InterPro" id="IPR000504">
    <property type="entry name" value="RRM_dom"/>
</dbReference>
<dbReference type="GO" id="GO:0003723">
    <property type="term" value="F:RNA binding"/>
    <property type="evidence" value="ECO:0007669"/>
    <property type="project" value="UniProtKB-UniRule"/>
</dbReference>
<dbReference type="Pfam" id="PF00076">
    <property type="entry name" value="RRM_1"/>
    <property type="match status" value="2"/>
</dbReference>
<reference evidence="13 14" key="2">
    <citation type="submission" date="2018-11" db="EMBL/GenBank/DDBJ databases">
        <authorList>
            <consortium name="Pathogen Informatics"/>
        </authorList>
    </citation>
    <scope>NUCLEOTIDE SEQUENCE [LARGE SCALE GENOMIC DNA]</scope>
</reference>
<dbReference type="PANTHER" id="PTHR48030">
    <property type="entry name" value="SPLICING FACTOR 3B SUBUNIT 4"/>
    <property type="match status" value="1"/>
</dbReference>
<evidence type="ECO:0000256" key="7">
    <source>
        <dbReference type="ARBA" id="ARBA00023187"/>
    </source>
</evidence>
<reference evidence="15" key="1">
    <citation type="submission" date="2017-02" db="UniProtKB">
        <authorList>
            <consortium name="WormBaseParasite"/>
        </authorList>
    </citation>
    <scope>IDENTIFICATION</scope>
</reference>
<evidence type="ECO:0000313" key="13">
    <source>
        <dbReference type="EMBL" id="VDK36283.1"/>
    </source>
</evidence>
<dbReference type="GO" id="GO:0048026">
    <property type="term" value="P:positive regulation of mRNA splicing, via spliceosome"/>
    <property type="evidence" value="ECO:0007669"/>
    <property type="project" value="TreeGrafter"/>
</dbReference>
<keyword evidence="6 10" id="KW-0694">RNA-binding</keyword>
<dbReference type="WBParaSite" id="TASK_0000619701-mRNA-1">
    <property type="protein sequence ID" value="TASK_0000619701-mRNA-1"/>
    <property type="gene ID" value="TASK_0000619701"/>
</dbReference>
<keyword evidence="8" id="KW-0539">Nucleus</keyword>
<dbReference type="SMART" id="SM00360">
    <property type="entry name" value="RRM"/>
    <property type="match status" value="2"/>
</dbReference>
<evidence type="ECO:0000259" key="12">
    <source>
        <dbReference type="PROSITE" id="PS50102"/>
    </source>
</evidence>
<dbReference type="InterPro" id="IPR012677">
    <property type="entry name" value="Nucleotide-bd_a/b_plait_sf"/>
</dbReference>
<feature type="region of interest" description="Disordered" evidence="11">
    <location>
        <begin position="254"/>
        <end position="344"/>
    </location>
</feature>
<organism evidence="15">
    <name type="scientific">Taenia asiatica</name>
    <name type="common">Asian tapeworm</name>
    <dbReference type="NCBI Taxonomy" id="60517"/>
    <lineage>
        <taxon>Eukaryota</taxon>
        <taxon>Metazoa</taxon>
        <taxon>Spiralia</taxon>
        <taxon>Lophotrochozoa</taxon>
        <taxon>Platyhelminthes</taxon>
        <taxon>Cestoda</taxon>
        <taxon>Eucestoda</taxon>
        <taxon>Cyclophyllidea</taxon>
        <taxon>Taeniidae</taxon>
        <taxon>Taenia</taxon>
    </lineage>
</organism>
<keyword evidence="4" id="KW-0747">Spliceosome</keyword>